<evidence type="ECO:0000313" key="2">
    <source>
        <dbReference type="EMBL" id="AHC26213.1"/>
    </source>
</evidence>
<dbReference type="AlphaFoldDB" id="V5XEG4"/>
<dbReference type="EMBL" id="CP006936">
    <property type="protein sequence ID" value="AHC26213.1"/>
    <property type="molecule type" value="Genomic_DNA"/>
</dbReference>
<feature type="compositionally biased region" description="Pro residues" evidence="1">
    <location>
        <begin position="1"/>
        <end position="12"/>
    </location>
</feature>
<sequence length="84" mass="9028">MPVDPSPLPPVSVPADTGYTDAGVPTFDSVREKIETRLGTAIGGAELAEETPEGRNVAEQYEARQRAAADRLAQIRESMKSDQD</sequence>
<dbReference type="HOGENOM" id="CLU_125465_2_0_11"/>
<accession>V5XEG4</accession>
<gene>
    <name evidence="2" type="ORF">D174_17325</name>
</gene>
<feature type="region of interest" description="Disordered" evidence="1">
    <location>
        <begin position="1"/>
        <end position="24"/>
    </location>
</feature>
<evidence type="ECO:0000313" key="3">
    <source>
        <dbReference type="Proteomes" id="UP000018763"/>
    </source>
</evidence>
<protein>
    <recommendedName>
        <fullName evidence="4">35 kDa protein</fullName>
    </recommendedName>
</protein>
<evidence type="ECO:0000256" key="1">
    <source>
        <dbReference type="SAM" id="MobiDB-lite"/>
    </source>
</evidence>
<reference evidence="2 3" key="1">
    <citation type="journal article" date="2014" name="Genome Announc.">
        <title>Complete Genome Sequence of Sterol-Transforming Mycobacterium neoaurum Strain VKM Ac-1815D.</title>
        <authorList>
            <person name="Shtratnikova V.Y."/>
            <person name="Bragin E.Y."/>
            <person name="Dovbnya D.V."/>
            <person name="Pekov Y.A."/>
            <person name="Schelkunov M.I."/>
            <person name="Strizhov N."/>
            <person name="Ivashina T.V."/>
            <person name="Ashapkin V.V."/>
            <person name="Donova M.V."/>
        </authorList>
    </citation>
    <scope>NUCLEOTIDE SEQUENCE [LARGE SCALE GENOMIC DNA]</scope>
    <source>
        <strain evidence="2 3">VKM Ac-1815D</strain>
    </source>
</reference>
<dbReference type="eggNOG" id="COG1842">
    <property type="taxonomic scope" value="Bacteria"/>
</dbReference>
<evidence type="ECO:0008006" key="4">
    <source>
        <dbReference type="Google" id="ProtNLM"/>
    </source>
</evidence>
<dbReference type="KEGG" id="mne:D174_17325"/>
<feature type="region of interest" description="Disordered" evidence="1">
    <location>
        <begin position="63"/>
        <end position="84"/>
    </location>
</feature>
<keyword evidence="3" id="KW-1185">Reference proteome</keyword>
<organism evidence="2 3">
    <name type="scientific">Mycolicibacterium neoaurum VKM Ac-1815D</name>
    <dbReference type="NCBI Taxonomy" id="700508"/>
    <lineage>
        <taxon>Bacteria</taxon>
        <taxon>Bacillati</taxon>
        <taxon>Actinomycetota</taxon>
        <taxon>Actinomycetes</taxon>
        <taxon>Mycobacteriales</taxon>
        <taxon>Mycobacteriaceae</taxon>
        <taxon>Mycolicibacterium</taxon>
    </lineage>
</organism>
<name>V5XEG4_MYCNE</name>
<dbReference type="Proteomes" id="UP000018763">
    <property type="component" value="Chromosome"/>
</dbReference>
<proteinExistence type="predicted"/>